<dbReference type="Pfam" id="PF00266">
    <property type="entry name" value="Aminotran_5"/>
    <property type="match status" value="1"/>
</dbReference>
<dbReference type="Gene3D" id="3.40.640.10">
    <property type="entry name" value="Type I PLP-dependent aspartate aminotransferase-like (Major domain)"/>
    <property type="match status" value="1"/>
</dbReference>
<reference evidence="8 9" key="1">
    <citation type="journal article" date="2012" name="Eukaryot. Cell">
        <title>Draft genome sequence of CBS 2479, the standard type strain of Trichosporon asahii.</title>
        <authorList>
            <person name="Yang R.Y."/>
            <person name="Li H.T."/>
            <person name="Zhu H."/>
            <person name="Zhou G.P."/>
            <person name="Wang M."/>
            <person name="Wang L."/>
        </authorList>
    </citation>
    <scope>NUCLEOTIDE SEQUENCE [LARGE SCALE GENOMIC DNA]</scope>
    <source>
        <strain evidence="9">ATCC 90039 / CBS 2479 / JCM 2466 / KCTC 7840 / NCYC 2677 / UAMH 7654</strain>
    </source>
</reference>
<dbReference type="Pfam" id="PF22580">
    <property type="entry name" value="KYNU_C"/>
    <property type="match status" value="1"/>
</dbReference>
<feature type="binding site" evidence="4">
    <location>
        <position position="152"/>
    </location>
    <ligand>
        <name>pyridoxal 5'-phosphate</name>
        <dbReference type="ChEBI" id="CHEBI:597326"/>
    </ligand>
</feature>
<dbReference type="UniPathway" id="UPA00253">
    <property type="reaction ID" value="UER00329"/>
</dbReference>
<dbReference type="HAMAP" id="MF_01970">
    <property type="entry name" value="Kynureninase"/>
    <property type="match status" value="1"/>
</dbReference>
<gene>
    <name evidence="4" type="primary">BNA5</name>
    <name evidence="8" type="ORF">A1Q1_03898</name>
</gene>
<comment type="similarity">
    <text evidence="4 5">Belongs to the kynureninase family.</text>
</comment>
<feature type="modified residue" description="N6-(pyridoxal phosphate)lysine" evidence="4">
    <location>
        <position position="296"/>
    </location>
</feature>
<dbReference type="PIRSF" id="PIRSF038800">
    <property type="entry name" value="KYNU"/>
    <property type="match status" value="1"/>
</dbReference>
<keyword evidence="2 4" id="KW-0378">Hydrolase</keyword>
<evidence type="ECO:0000259" key="7">
    <source>
        <dbReference type="Pfam" id="PF00266"/>
    </source>
</evidence>
<dbReference type="GO" id="GO:0019805">
    <property type="term" value="P:quinolinate biosynthetic process"/>
    <property type="evidence" value="ECO:0007669"/>
    <property type="project" value="UniProtKB-UniRule"/>
</dbReference>
<comment type="caution">
    <text evidence="4">Lacks conserved residue(s) required for the propagation of feature annotation.</text>
</comment>
<dbReference type="PANTHER" id="PTHR14084">
    <property type="entry name" value="KYNURENINASE"/>
    <property type="match status" value="1"/>
</dbReference>
<dbReference type="AlphaFoldDB" id="J6ERW9"/>
<dbReference type="KEGG" id="tasa:A1Q1_03898"/>
<comment type="subcellular location">
    <subcellularLocation>
        <location evidence="4 5">Cytoplasm</location>
    </subcellularLocation>
</comment>
<evidence type="ECO:0000313" key="8">
    <source>
        <dbReference type="EMBL" id="EJT47269.1"/>
    </source>
</evidence>
<dbReference type="GO" id="GO:0030429">
    <property type="term" value="F:kynureninase activity"/>
    <property type="evidence" value="ECO:0007669"/>
    <property type="project" value="UniProtKB-UniRule"/>
</dbReference>
<proteinExistence type="inferred from homology"/>
<evidence type="ECO:0000256" key="4">
    <source>
        <dbReference type="HAMAP-Rule" id="MF_03017"/>
    </source>
</evidence>
<keyword evidence="3 4" id="KW-0663">Pyridoxal phosphate</keyword>
<dbReference type="OrthoDB" id="5978656at2759"/>
<feature type="binding site" evidence="4">
    <location>
        <position position="324"/>
    </location>
    <ligand>
        <name>pyridoxal 5'-phosphate</name>
        <dbReference type="ChEBI" id="CHEBI:597326"/>
    </ligand>
</feature>
<name>J6ERW9_TRIAS</name>
<dbReference type="NCBIfam" id="TIGR01814">
    <property type="entry name" value="kynureninase"/>
    <property type="match status" value="1"/>
</dbReference>
<evidence type="ECO:0000313" key="9">
    <source>
        <dbReference type="Proteomes" id="UP000002748"/>
    </source>
</evidence>
<comment type="pathway">
    <text evidence="4 5">Amino-acid degradation; L-kynurenine degradation; L-alanine and anthranilate from L-kynurenine: step 1/1.</text>
</comment>
<comment type="catalytic activity">
    <reaction evidence="5">
        <text>3-hydroxy-L-kynurenine + H2O = 3-hydroxyanthranilate + L-alanine + H(+)</text>
        <dbReference type="Rhea" id="RHEA:25143"/>
        <dbReference type="ChEBI" id="CHEBI:15377"/>
        <dbReference type="ChEBI" id="CHEBI:15378"/>
        <dbReference type="ChEBI" id="CHEBI:36559"/>
        <dbReference type="ChEBI" id="CHEBI:57972"/>
        <dbReference type="ChEBI" id="CHEBI:58125"/>
        <dbReference type="EC" id="3.7.1.3"/>
    </reaction>
</comment>
<dbReference type="GO" id="GO:0005737">
    <property type="term" value="C:cytoplasm"/>
    <property type="evidence" value="ECO:0007669"/>
    <property type="project" value="UniProtKB-SubCell"/>
</dbReference>
<dbReference type="InterPro" id="IPR015421">
    <property type="entry name" value="PyrdxlP-dep_Trfase_major"/>
</dbReference>
<dbReference type="InterPro" id="IPR015422">
    <property type="entry name" value="PyrdxlP-dep_Trfase_small"/>
</dbReference>
<comment type="catalytic activity">
    <reaction evidence="4 5">
        <text>L-kynurenine + H2O = anthranilate + L-alanine + H(+)</text>
        <dbReference type="Rhea" id="RHEA:16813"/>
        <dbReference type="ChEBI" id="CHEBI:15377"/>
        <dbReference type="ChEBI" id="CHEBI:15378"/>
        <dbReference type="ChEBI" id="CHEBI:16567"/>
        <dbReference type="ChEBI" id="CHEBI:57959"/>
        <dbReference type="ChEBI" id="CHEBI:57972"/>
        <dbReference type="EC" id="3.7.1.3"/>
    </reaction>
</comment>
<feature type="domain" description="Aminotransferase class V" evidence="7">
    <location>
        <begin position="218"/>
        <end position="399"/>
    </location>
</feature>
<dbReference type="GO" id="GO:0030170">
    <property type="term" value="F:pyridoxal phosphate binding"/>
    <property type="evidence" value="ECO:0007669"/>
    <property type="project" value="UniProtKB-UniRule"/>
</dbReference>
<evidence type="ECO:0000256" key="1">
    <source>
        <dbReference type="ARBA" id="ARBA00022642"/>
    </source>
</evidence>
<organism evidence="8 9">
    <name type="scientific">Trichosporon asahii var. asahii (strain ATCC 90039 / CBS 2479 / JCM 2466 / KCTC 7840 / NBRC 103889/ NCYC 2677 / UAMH 7654)</name>
    <name type="common">Yeast</name>
    <dbReference type="NCBI Taxonomy" id="1186058"/>
    <lineage>
        <taxon>Eukaryota</taxon>
        <taxon>Fungi</taxon>
        <taxon>Dikarya</taxon>
        <taxon>Basidiomycota</taxon>
        <taxon>Agaricomycotina</taxon>
        <taxon>Tremellomycetes</taxon>
        <taxon>Trichosporonales</taxon>
        <taxon>Trichosporonaceae</taxon>
        <taxon>Trichosporon</taxon>
    </lineage>
</organism>
<dbReference type="EC" id="3.7.1.3" evidence="4 5"/>
<accession>J6ERW9</accession>
<dbReference type="UniPathway" id="UPA00334">
    <property type="reaction ID" value="UER00455"/>
</dbReference>
<protein>
    <recommendedName>
        <fullName evidence="4 5">Kynureninase</fullName>
        <ecNumber evidence="4 5">3.7.1.3</ecNumber>
    </recommendedName>
    <alternativeName>
        <fullName evidence="4">Biosynthesis of nicotinic acid protein 5</fullName>
    </alternativeName>
    <alternativeName>
        <fullName evidence="4">L-kynurenine hydrolase</fullName>
    </alternativeName>
</protein>
<dbReference type="GeneID" id="25987411"/>
<dbReference type="EMBL" id="ALBS01000258">
    <property type="protein sequence ID" value="EJT47269.1"/>
    <property type="molecule type" value="Genomic_DNA"/>
</dbReference>
<dbReference type="HOGENOM" id="CLU_003433_4_0_1"/>
<dbReference type="Gene3D" id="3.90.1150.10">
    <property type="entry name" value="Aspartate Aminotransferase, domain 1"/>
    <property type="match status" value="1"/>
</dbReference>
<dbReference type="InterPro" id="IPR015424">
    <property type="entry name" value="PyrdxlP-dep_Trfase"/>
</dbReference>
<keyword evidence="1 4" id="KW-0662">Pyridine nucleotide biosynthesis</keyword>
<dbReference type="InterPro" id="IPR000192">
    <property type="entry name" value="Aminotrans_V_dom"/>
</dbReference>
<evidence type="ECO:0000256" key="2">
    <source>
        <dbReference type="ARBA" id="ARBA00022801"/>
    </source>
</evidence>
<dbReference type="GO" id="GO:0043420">
    <property type="term" value="P:anthranilate metabolic process"/>
    <property type="evidence" value="ECO:0007669"/>
    <property type="project" value="UniProtKB-UniRule"/>
</dbReference>
<dbReference type="GO" id="GO:0019441">
    <property type="term" value="P:L-tryptophan catabolic process to kynurenine"/>
    <property type="evidence" value="ECO:0007669"/>
    <property type="project" value="TreeGrafter"/>
</dbReference>
<feature type="binding site" evidence="4">
    <location>
        <position position="270"/>
    </location>
    <ligand>
        <name>pyridoxal 5'-phosphate</name>
        <dbReference type="ChEBI" id="CHEBI:597326"/>
    </ligand>
</feature>
<evidence type="ECO:0000256" key="3">
    <source>
        <dbReference type="ARBA" id="ARBA00022898"/>
    </source>
</evidence>
<comment type="pathway">
    <text evidence="4 5">Cofactor biosynthesis; NAD(+) biosynthesis; quinolinate from L-kynurenine: step 2/3.</text>
</comment>
<dbReference type="SUPFAM" id="SSF53383">
    <property type="entry name" value="PLP-dependent transferases"/>
    <property type="match status" value="1"/>
</dbReference>
<evidence type="ECO:0000256" key="5">
    <source>
        <dbReference type="PIRNR" id="PIRNR038800"/>
    </source>
</evidence>
<sequence length="492" mass="54791">MAPPNKDQLAQMDKEDPLNWTRSEFEIPDAKACGGEVGEYYSSAGKVSGLRGASSGYRPEPGGTVTSSSVARAQLTSDGEAVYFCGNSLGLLSKRGRELVMQELDTWSTSAVTGHFKHKYDRPWKHLDAPITPIMAELVGAKESEVSHSGTLTGNLHNLFTTFYRPTQKRWKIVIERGSFPTDWYAAHSHPNLHSDILSKEQIDNAIIALEPRKGEDTFREEDILKVIEENGDEIALVWLPIVQYYTGQYFNVEPLCKKTHEVGATFGLDMAHGVGNVKIELDKWGVDFAVWCTYKYLNAGPGAIGGFFVRDGLDDGGRRMAGWWGNDPSVRFEMKEEFQATPGAKGYQHSCTSALGTIPLLGTLEIIKKAGFDNMRKKADKLTGTLQELLEASPFYVKEAPKEGDNKVGFRILTPEAPWRGTQLSIEILPKVKGTMPRVFDRMLKQGLVGDERFPYVIRLSPCVLYNTFSEVGRAVEILNKALEDEQKEQK</sequence>
<keyword evidence="4 5" id="KW-0963">Cytoplasm</keyword>
<feature type="binding site" evidence="4">
    <location>
        <position position="295"/>
    </location>
    <ligand>
        <name>pyridoxal 5'-phosphate</name>
        <dbReference type="ChEBI" id="CHEBI:597326"/>
    </ligand>
</feature>
<dbReference type="RefSeq" id="XP_014177798.1">
    <property type="nucleotide sequence ID" value="XM_014322323.1"/>
</dbReference>
<evidence type="ECO:0000256" key="6">
    <source>
        <dbReference type="SAM" id="MobiDB-lite"/>
    </source>
</evidence>
<dbReference type="InterPro" id="IPR010111">
    <property type="entry name" value="Kynureninase"/>
</dbReference>
<comment type="caution">
    <text evidence="8">The sequence shown here is derived from an EMBL/GenBank/DDBJ whole genome shotgun (WGS) entry which is preliminary data.</text>
</comment>
<dbReference type="GO" id="GO:0097053">
    <property type="term" value="P:L-kynurenine catabolic process"/>
    <property type="evidence" value="ECO:0007669"/>
    <property type="project" value="UniProtKB-UniRule"/>
</dbReference>
<feature type="binding site" evidence="4">
    <location>
        <position position="273"/>
    </location>
    <ligand>
        <name>pyridoxal 5'-phosphate</name>
        <dbReference type="ChEBI" id="CHEBI:597326"/>
    </ligand>
</feature>
<dbReference type="VEuPathDB" id="FungiDB:A1Q1_03898"/>
<feature type="region of interest" description="Disordered" evidence="6">
    <location>
        <begin position="1"/>
        <end position="20"/>
    </location>
</feature>
<comment type="cofactor">
    <cofactor evidence="4 5">
        <name>pyridoxal 5'-phosphate</name>
        <dbReference type="ChEBI" id="CHEBI:597326"/>
    </cofactor>
</comment>
<comment type="subunit">
    <text evidence="4 5">Homodimer.</text>
</comment>
<dbReference type="GO" id="GO:0034354">
    <property type="term" value="P:'de novo' NAD+ biosynthetic process from L-tryptophan"/>
    <property type="evidence" value="ECO:0007669"/>
    <property type="project" value="UniProtKB-UniRule"/>
</dbReference>
<comment type="function">
    <text evidence="4 5">Catalyzes the cleavage of L-kynurenine (L-Kyn) and L-3-hydroxykynurenine (L-3OHKyn) into anthranilic acid (AA) and 3-hydroxyanthranilic acid (3-OHAA), respectively.</text>
</comment>
<feature type="binding site" evidence="4">
    <location>
        <position position="153"/>
    </location>
    <ligand>
        <name>pyridoxal 5'-phosphate</name>
        <dbReference type="ChEBI" id="CHEBI:597326"/>
    </ligand>
</feature>
<dbReference type="FunFam" id="3.40.640.10:FF:000031">
    <property type="entry name" value="Kynureninase"/>
    <property type="match status" value="1"/>
</dbReference>
<dbReference type="Proteomes" id="UP000002748">
    <property type="component" value="Unassembled WGS sequence"/>
</dbReference>
<dbReference type="PANTHER" id="PTHR14084:SF0">
    <property type="entry name" value="KYNURENINASE"/>
    <property type="match status" value="1"/>
</dbReference>